<evidence type="ECO:0000256" key="12">
    <source>
        <dbReference type="ARBA" id="ARBA00022909"/>
    </source>
</evidence>
<keyword evidence="12" id="KW-0289">Folate biosynthesis</keyword>
<dbReference type="Pfam" id="PF01288">
    <property type="entry name" value="HPPK"/>
    <property type="match status" value="1"/>
</dbReference>
<dbReference type="UniPathway" id="UPA00077">
    <property type="reaction ID" value="UER00155"/>
</dbReference>
<dbReference type="PANTHER" id="PTHR43071">
    <property type="entry name" value="2-AMINO-4-HYDROXY-6-HYDROXYMETHYLDIHYDROPTERIDINE PYROPHOSPHOKINASE"/>
    <property type="match status" value="1"/>
</dbReference>
<dbReference type="AlphaFoldDB" id="A0A645B6I2"/>
<comment type="pathway">
    <text evidence="3">Cofactor biosynthesis; tetrahydrofolate biosynthesis; 2-amino-4-hydroxy-6-hydroxymethyl-7,8-dihydropteridine diphosphate from 7,8-dihydroneopterin triphosphate: step 4/4.</text>
</comment>
<dbReference type="InterPro" id="IPR000550">
    <property type="entry name" value="Hppk"/>
</dbReference>
<comment type="similarity">
    <text evidence="5">In the N-terminal section; belongs to the DHNA family.</text>
</comment>
<protein>
    <recommendedName>
        <fullName evidence="14">7,8-dihydroneopterin aldolase</fullName>
        <ecNumber evidence="7">2.7.6.3</ecNumber>
        <ecNumber evidence="6">4.1.2.25</ecNumber>
    </recommendedName>
</protein>
<dbReference type="Gene3D" id="3.30.1130.10">
    <property type="match status" value="1"/>
</dbReference>
<dbReference type="EC" id="2.7.6.3" evidence="7"/>
<comment type="caution">
    <text evidence="16">The sequence shown here is derived from an EMBL/GenBank/DDBJ whole genome shotgun (WGS) entry which is preliminary data.</text>
</comment>
<proteinExistence type="inferred from homology"/>
<dbReference type="InterPro" id="IPR043133">
    <property type="entry name" value="GTP-CH-I_C/QueF"/>
</dbReference>
<evidence type="ECO:0000256" key="13">
    <source>
        <dbReference type="ARBA" id="ARBA00023239"/>
    </source>
</evidence>
<reference evidence="16" key="1">
    <citation type="submission" date="2019-08" db="EMBL/GenBank/DDBJ databases">
        <authorList>
            <person name="Kucharzyk K."/>
            <person name="Murdoch R.W."/>
            <person name="Higgins S."/>
            <person name="Loffler F."/>
        </authorList>
    </citation>
    <scope>NUCLEOTIDE SEQUENCE</scope>
</reference>
<dbReference type="GO" id="GO:0046654">
    <property type="term" value="P:tetrahydrofolate biosynthetic process"/>
    <property type="evidence" value="ECO:0007669"/>
    <property type="project" value="UniProtKB-UniPathway"/>
</dbReference>
<evidence type="ECO:0000256" key="4">
    <source>
        <dbReference type="ARBA" id="ARBA00005708"/>
    </source>
</evidence>
<comment type="similarity">
    <text evidence="4">Belongs to the DHNA family.</text>
</comment>
<evidence type="ECO:0000256" key="14">
    <source>
        <dbReference type="ARBA" id="ARBA00032903"/>
    </source>
</evidence>
<evidence type="ECO:0000256" key="6">
    <source>
        <dbReference type="ARBA" id="ARBA00013043"/>
    </source>
</evidence>
<feature type="domain" description="7,8-dihydro-6-hydroxymethylpterin-pyrophosphokinase" evidence="15">
    <location>
        <begin position="205"/>
        <end position="216"/>
    </location>
</feature>
<dbReference type="InterPro" id="IPR006156">
    <property type="entry name" value="Dihydroneopterin_aldolase"/>
</dbReference>
<dbReference type="SUPFAM" id="SSF55083">
    <property type="entry name" value="6-hydroxymethyl-7,8-dihydropterin pyrophosphokinase, HPPK"/>
    <property type="match status" value="1"/>
</dbReference>
<evidence type="ECO:0000256" key="1">
    <source>
        <dbReference type="ARBA" id="ARBA00001353"/>
    </source>
</evidence>
<keyword evidence="9" id="KW-0547">Nucleotide-binding</keyword>
<dbReference type="Pfam" id="PF02152">
    <property type="entry name" value="FolB"/>
    <property type="match status" value="1"/>
</dbReference>
<comment type="catalytic activity">
    <reaction evidence="1">
        <text>7,8-dihydroneopterin = 6-hydroxymethyl-7,8-dihydropterin + glycolaldehyde</text>
        <dbReference type="Rhea" id="RHEA:10540"/>
        <dbReference type="ChEBI" id="CHEBI:17001"/>
        <dbReference type="ChEBI" id="CHEBI:17071"/>
        <dbReference type="ChEBI" id="CHEBI:44841"/>
        <dbReference type="EC" id="4.1.2.25"/>
    </reaction>
</comment>
<keyword evidence="8" id="KW-0808">Transferase</keyword>
<evidence type="ECO:0000256" key="2">
    <source>
        <dbReference type="ARBA" id="ARBA00005013"/>
    </source>
</evidence>
<keyword evidence="10" id="KW-0418">Kinase</keyword>
<keyword evidence="11" id="KW-0067">ATP-binding</keyword>
<dbReference type="NCBIfam" id="TIGR01498">
    <property type="entry name" value="folK"/>
    <property type="match status" value="1"/>
</dbReference>
<dbReference type="PANTHER" id="PTHR43071:SF1">
    <property type="entry name" value="2-AMINO-4-HYDROXY-6-HYDROXYMETHYLDIHYDROPTERIDINE PYROPHOSPHOKINASE"/>
    <property type="match status" value="1"/>
</dbReference>
<keyword evidence="13" id="KW-0456">Lyase</keyword>
<dbReference type="GO" id="GO:0003848">
    <property type="term" value="F:2-amino-4-hydroxy-6-hydroxymethyldihydropteridine diphosphokinase activity"/>
    <property type="evidence" value="ECO:0007669"/>
    <property type="project" value="UniProtKB-EC"/>
</dbReference>
<dbReference type="GO" id="GO:0046656">
    <property type="term" value="P:folic acid biosynthetic process"/>
    <property type="evidence" value="ECO:0007669"/>
    <property type="project" value="UniProtKB-KW"/>
</dbReference>
<dbReference type="Gene3D" id="3.30.70.560">
    <property type="entry name" value="7,8-Dihydro-6-hydroxymethylpterin-pyrophosphokinase HPPK"/>
    <property type="match status" value="1"/>
</dbReference>
<dbReference type="CDD" id="cd00483">
    <property type="entry name" value="HPPK"/>
    <property type="match status" value="1"/>
</dbReference>
<evidence type="ECO:0000256" key="7">
    <source>
        <dbReference type="ARBA" id="ARBA00013253"/>
    </source>
</evidence>
<dbReference type="PROSITE" id="PS00794">
    <property type="entry name" value="HPPK"/>
    <property type="match status" value="1"/>
</dbReference>
<dbReference type="FunFam" id="3.30.1130.10:FF:000003">
    <property type="entry name" value="7,8-dihydroneopterin aldolase"/>
    <property type="match status" value="1"/>
</dbReference>
<gene>
    <name evidence="16" type="primary">sulD_10</name>
    <name evidence="16" type="ORF">SDC9_107518</name>
</gene>
<dbReference type="EMBL" id="VSSQ01017916">
    <property type="protein sequence ID" value="MPM60666.1"/>
    <property type="molecule type" value="Genomic_DNA"/>
</dbReference>
<evidence type="ECO:0000256" key="11">
    <source>
        <dbReference type="ARBA" id="ARBA00022840"/>
    </source>
</evidence>
<dbReference type="EC" id="4.1.2.25" evidence="6"/>
<organism evidence="16">
    <name type="scientific">bioreactor metagenome</name>
    <dbReference type="NCBI Taxonomy" id="1076179"/>
    <lineage>
        <taxon>unclassified sequences</taxon>
        <taxon>metagenomes</taxon>
        <taxon>ecological metagenomes</taxon>
    </lineage>
</organism>
<evidence type="ECO:0000256" key="8">
    <source>
        <dbReference type="ARBA" id="ARBA00022679"/>
    </source>
</evidence>
<sequence>MDKMYIKDLEVYAYHGVNIEEKNMGQRFLISIDLWLNLREAGKSDDLSKTVNYAELCHNVEKEFTKTKYDLIETCIEQLAQYILLNYEPVEKVKILLKKPWAPIGKPLDYAAVEIERSWHNAFIGLGSNIGNKKQNLEEAIEFMNIETTRVIKLSNFYTTKPVGYTEQDDFLNCAVEIKTLLTPKELIEFLLNIEKELRRERIVRWGPRTIDLDVLLYDDIITSLEEVIIPHPRMHERLFVLKPLSDIAPYTMHPILNKRVIELEQEAIKIQNGDEIIDILK</sequence>
<dbReference type="GO" id="GO:0004150">
    <property type="term" value="F:dihydroneopterin aldolase activity"/>
    <property type="evidence" value="ECO:0007669"/>
    <property type="project" value="UniProtKB-EC"/>
</dbReference>
<dbReference type="NCBIfam" id="TIGR00525">
    <property type="entry name" value="folB"/>
    <property type="match status" value="1"/>
</dbReference>
<dbReference type="InterPro" id="IPR006157">
    <property type="entry name" value="FolB_dom"/>
</dbReference>
<dbReference type="SMART" id="SM00905">
    <property type="entry name" value="FolB"/>
    <property type="match status" value="1"/>
</dbReference>
<dbReference type="GO" id="GO:0005524">
    <property type="term" value="F:ATP binding"/>
    <property type="evidence" value="ECO:0007669"/>
    <property type="project" value="UniProtKB-KW"/>
</dbReference>
<dbReference type="GO" id="GO:0016301">
    <property type="term" value="F:kinase activity"/>
    <property type="evidence" value="ECO:0007669"/>
    <property type="project" value="UniProtKB-KW"/>
</dbReference>
<dbReference type="SUPFAM" id="SSF55620">
    <property type="entry name" value="Tetrahydrobiopterin biosynthesis enzymes-like"/>
    <property type="match status" value="1"/>
</dbReference>
<accession>A0A645B6I2</accession>
<dbReference type="CDD" id="cd00534">
    <property type="entry name" value="DHNA_DHNTPE"/>
    <property type="match status" value="1"/>
</dbReference>
<dbReference type="NCBIfam" id="TIGR00526">
    <property type="entry name" value="folB_dom"/>
    <property type="match status" value="1"/>
</dbReference>
<evidence type="ECO:0000256" key="5">
    <source>
        <dbReference type="ARBA" id="ARBA00009640"/>
    </source>
</evidence>
<evidence type="ECO:0000313" key="16">
    <source>
        <dbReference type="EMBL" id="MPM60666.1"/>
    </source>
</evidence>
<evidence type="ECO:0000256" key="3">
    <source>
        <dbReference type="ARBA" id="ARBA00005051"/>
    </source>
</evidence>
<evidence type="ECO:0000256" key="10">
    <source>
        <dbReference type="ARBA" id="ARBA00022777"/>
    </source>
</evidence>
<name>A0A645B6I2_9ZZZZ</name>
<dbReference type="InterPro" id="IPR035907">
    <property type="entry name" value="Hppk_sf"/>
</dbReference>
<comment type="pathway">
    <text evidence="2">Cofactor biosynthesis; tetrahydrofolate biosynthesis; 2-amino-4-hydroxy-6-hydroxymethyl-7,8-dihydropteridine diphosphate from 7,8-dihydroneopterin triphosphate: step 3/4.</text>
</comment>
<evidence type="ECO:0000259" key="15">
    <source>
        <dbReference type="PROSITE" id="PS00794"/>
    </source>
</evidence>
<evidence type="ECO:0000256" key="9">
    <source>
        <dbReference type="ARBA" id="ARBA00022741"/>
    </source>
</evidence>